<protein>
    <submittedName>
        <fullName evidence="1">Uncharacterized protein</fullName>
    </submittedName>
</protein>
<dbReference type="VEuPathDB" id="FungiDB:JI435_020840"/>
<dbReference type="Proteomes" id="UP000663193">
    <property type="component" value="Chromosome 2"/>
</dbReference>
<dbReference type="RefSeq" id="XP_001792701.1">
    <property type="nucleotide sequence ID" value="XM_001792649.1"/>
</dbReference>
<organism evidence="1 2">
    <name type="scientific">Phaeosphaeria nodorum (strain SN15 / ATCC MYA-4574 / FGSC 10173)</name>
    <name type="common">Glume blotch fungus</name>
    <name type="synonym">Parastagonospora nodorum</name>
    <dbReference type="NCBI Taxonomy" id="321614"/>
    <lineage>
        <taxon>Eukaryota</taxon>
        <taxon>Fungi</taxon>
        <taxon>Dikarya</taxon>
        <taxon>Ascomycota</taxon>
        <taxon>Pezizomycotina</taxon>
        <taxon>Dothideomycetes</taxon>
        <taxon>Pleosporomycetidae</taxon>
        <taxon>Pleosporales</taxon>
        <taxon>Pleosporineae</taxon>
        <taxon>Phaeosphaeriaceae</taxon>
        <taxon>Parastagonospora</taxon>
    </lineage>
</organism>
<reference evidence="2" key="1">
    <citation type="journal article" date="2021" name="BMC Genomics">
        <title>Chromosome-level genome assembly and manually-curated proteome of model necrotroph Parastagonospora nodorum Sn15 reveals a genome-wide trove of candidate effector homologs, and redundancy of virulence-related functions within an accessory chromosome.</title>
        <authorList>
            <person name="Bertazzoni S."/>
            <person name="Jones D.A.B."/>
            <person name="Phan H.T."/>
            <person name="Tan K.-C."/>
            <person name="Hane J.K."/>
        </authorList>
    </citation>
    <scope>NUCLEOTIDE SEQUENCE [LARGE SCALE GENOMIC DNA]</scope>
    <source>
        <strain evidence="2">SN15 / ATCC MYA-4574 / FGSC 10173)</strain>
    </source>
</reference>
<accession>A0A7U2HV71</accession>
<name>A0A7U2HV71_PHANO</name>
<dbReference type="AlphaFoldDB" id="A0A7U2HV71"/>
<gene>
    <name evidence="1" type="ORF">JI435_020840</name>
</gene>
<dbReference type="KEGG" id="pno:SNOG_02084"/>
<proteinExistence type="predicted"/>
<sequence>MVSAVVRSSLLTHNNTQHTQELVQAIIDRAHLLSQADHEAKKASRNMKRARKYESIRVLVATDTMDESAPQYSASATTRGCMARSPYQEEVLEAGSELDVARQYWHALGFEPTGMLTQLHCKDAQVQVETKKRGVKRRRGG</sequence>
<dbReference type="EMBL" id="CP069024">
    <property type="protein sequence ID" value="QRC91903.1"/>
    <property type="molecule type" value="Genomic_DNA"/>
</dbReference>
<evidence type="ECO:0000313" key="1">
    <source>
        <dbReference type="EMBL" id="QRC91903.1"/>
    </source>
</evidence>
<evidence type="ECO:0000313" key="2">
    <source>
        <dbReference type="Proteomes" id="UP000663193"/>
    </source>
</evidence>
<keyword evidence="2" id="KW-1185">Reference proteome</keyword>